<feature type="transmembrane region" description="Helical" evidence="1">
    <location>
        <begin position="188"/>
        <end position="211"/>
    </location>
</feature>
<feature type="transmembrane region" description="Helical" evidence="1">
    <location>
        <begin position="87"/>
        <end position="115"/>
    </location>
</feature>
<dbReference type="PANTHER" id="PTHR41309">
    <property type="entry name" value="MEMBRANE PROTEIN-RELATED"/>
    <property type="match status" value="1"/>
</dbReference>
<dbReference type="Proteomes" id="UP001304970">
    <property type="component" value="Chromosome"/>
</dbReference>
<gene>
    <name evidence="2" type="ORF">MsAm2_04540</name>
</gene>
<reference evidence="2 3" key="1">
    <citation type="submission" date="2023-07" db="EMBL/GenBank/DDBJ databases">
        <title>Closed genome sequence of Methanosarcinaceae archaeon Am2.</title>
        <authorList>
            <person name="Poehlein A."/>
            <person name="Protasov E."/>
            <person name="Platt K."/>
            <person name="Reeh H."/>
            <person name="Daniel R."/>
            <person name="Brune A."/>
        </authorList>
    </citation>
    <scope>NUCLEOTIDE SEQUENCE [LARGE SCALE GENOMIC DNA]</scope>
    <source>
        <strain evidence="2 3">Am2</strain>
    </source>
</reference>
<dbReference type="AlphaFoldDB" id="A0AA96V4Z0"/>
<name>A0AA96V4Z0_9EURY</name>
<accession>A0AA96V4Z0</accession>
<organism evidence="2 3">
    <name type="scientific">Methanolapillus ohkumae</name>
    <dbReference type="NCBI Taxonomy" id="3028298"/>
    <lineage>
        <taxon>Archaea</taxon>
        <taxon>Methanobacteriati</taxon>
        <taxon>Methanobacteriota</taxon>
        <taxon>Stenosarchaea group</taxon>
        <taxon>Methanomicrobia</taxon>
        <taxon>Methanosarcinales</taxon>
        <taxon>Methanosarcinaceae</taxon>
        <taxon>Methanolapillus</taxon>
    </lineage>
</organism>
<feature type="transmembrane region" description="Helical" evidence="1">
    <location>
        <begin position="23"/>
        <end position="40"/>
    </location>
</feature>
<dbReference type="GeneID" id="89227858"/>
<dbReference type="RefSeq" id="WP_338098203.1">
    <property type="nucleotide sequence ID" value="NZ_CP131061.1"/>
</dbReference>
<dbReference type="InterPro" id="IPR025699">
    <property type="entry name" value="ABC2_memb-like"/>
</dbReference>
<dbReference type="EMBL" id="CP131061">
    <property type="protein sequence ID" value="WNY26682.1"/>
    <property type="molecule type" value="Genomic_DNA"/>
</dbReference>
<dbReference type="Pfam" id="PF13346">
    <property type="entry name" value="ABC2_membrane_5"/>
    <property type="match status" value="1"/>
</dbReference>
<evidence type="ECO:0008006" key="4">
    <source>
        <dbReference type="Google" id="ProtNLM"/>
    </source>
</evidence>
<evidence type="ECO:0000313" key="2">
    <source>
        <dbReference type="EMBL" id="WNY26682.1"/>
    </source>
</evidence>
<protein>
    <recommendedName>
        <fullName evidence="4">ABC-2 transporter permease</fullName>
    </recommendedName>
</protein>
<keyword evidence="1" id="KW-0812">Transmembrane</keyword>
<keyword evidence="3" id="KW-1185">Reference proteome</keyword>
<sequence>MSQIEMKRIGAFARLDFYTIKPYLKSFYLMIVILVLFFLFLRSVSILAAMAMVSLVTISSYPFTIGEKNNMDILYSTLSLKRKDVVIGRYVFMLFIEIAGMSLIFLLSLVMQYFFKTTYEMMEVFITLCILLAISLSVAAIQYPIYFKIGYTKAKFMAMLPLFMIFGLIIISPFFIQNMETVIEMADSNIMLIGGIAVLLGFVFLAISCWVSCKLYQKRDL</sequence>
<feature type="transmembrane region" description="Helical" evidence="1">
    <location>
        <begin position="121"/>
        <end position="144"/>
    </location>
</feature>
<feature type="transmembrane region" description="Helical" evidence="1">
    <location>
        <begin position="156"/>
        <end position="176"/>
    </location>
</feature>
<proteinExistence type="predicted"/>
<feature type="transmembrane region" description="Helical" evidence="1">
    <location>
        <begin position="46"/>
        <end position="66"/>
    </location>
</feature>
<evidence type="ECO:0000313" key="3">
    <source>
        <dbReference type="Proteomes" id="UP001304970"/>
    </source>
</evidence>
<evidence type="ECO:0000256" key="1">
    <source>
        <dbReference type="SAM" id="Phobius"/>
    </source>
</evidence>
<dbReference type="PANTHER" id="PTHR41309:SF2">
    <property type="entry name" value="MEMBRANE PROTEIN"/>
    <property type="match status" value="1"/>
</dbReference>
<keyword evidence="1" id="KW-0472">Membrane</keyword>
<keyword evidence="1" id="KW-1133">Transmembrane helix</keyword>